<keyword evidence="4" id="KW-1185">Reference proteome</keyword>
<proteinExistence type="predicted"/>
<feature type="compositionally biased region" description="Acidic residues" evidence="1">
    <location>
        <begin position="326"/>
        <end position="345"/>
    </location>
</feature>
<dbReference type="PANTHER" id="PTHR33099:SF7">
    <property type="entry name" value="MYND-TYPE DOMAIN-CONTAINING PROTEIN"/>
    <property type="match status" value="1"/>
</dbReference>
<dbReference type="Proteomes" id="UP001172159">
    <property type="component" value="Unassembled WGS sequence"/>
</dbReference>
<dbReference type="PANTHER" id="PTHR33099">
    <property type="entry name" value="FE2OG DIOXYGENASE DOMAIN-CONTAINING PROTEIN"/>
    <property type="match status" value="1"/>
</dbReference>
<protein>
    <recommendedName>
        <fullName evidence="2">Prolyl 4-hydroxylase alpha subunit Fe(2+) 2OG dioxygenase domain-containing protein</fullName>
    </recommendedName>
</protein>
<evidence type="ECO:0000259" key="2">
    <source>
        <dbReference type="Pfam" id="PF13640"/>
    </source>
</evidence>
<dbReference type="Pfam" id="PF13640">
    <property type="entry name" value="2OG-FeII_Oxy_3"/>
    <property type="match status" value="1"/>
</dbReference>
<dbReference type="AlphaFoldDB" id="A0AA40AXX1"/>
<sequence>MDAAASLNSVDKARKGLCEALQGIKAVGSFAAFTKIPETSIKPILVHGVGHIAHPLQEVTARQLIEKARQAPYGKGSETFVDTSVRNTWELDAAQLDLNPQWGSTIDTACTWVAQQLGITAPVTAELYKMLIYEKGAMFKAHTDTEKIPGMFGTLVICLPSEHQGGDLVVKHRDVTKIFKTSETQPSMACWFSDVTHEVLPVASGIRWVLTYNLAISPQVHHPSAAINTPELDGLRDALRAWLESRGRNDSDNEPDHLYYLLDHTYTKANLSLHSLKGADLNRMQCLKDICDSQNVSLWLGVIEKEQRGGCEDVYDDPYDYRYGGWEEDSDADSEDDSDDEDEDGGGGGGGRGGTDDDDWHSFVDIIDTNVSITRLVTSNGRTLREDMTIAEGELEEKLIQDYEDPFGKAERREEDYPGFTGNEGVSATHWYRMTVAVIVPNDAVDQFLIKGTTKKEAQILLPQYLAKCANSETRESAMKIVRHLAQFAWSDKSLDRYTYYSEPLVFNEEIALHFVATVLEHREYELFCQAMDWFKSKLGTPLFALVKKAAAEDSFDFSQVKDSLAQNLSLLPVADQMQLLTVLGLPSDASYNPQIGKWAADEVVPAAIGVCLGPKVVSASGSAIVNMVREYHDIEYLKTKLIPVIEKQASLTPFALNALMRVICLATEDAFDKAVTLQLCKPLLSSVLDIFCVTNLRTKEAVESSYNAPKTRSWNYWEMDAAQKGPHQHPEMYISPSLLAECLTRCIQLNWDDLARRFSLKIVAKIAQVPPVEFHYLWMPFVRELISALDAANVPSPRRVIKNLRVPSSRHTWISKWEWSRAVQSTIAARAPWHFPAAEKRRRHVEGQVSYLKLSCLCQTERRGSPHTLIVTKKVDTGVQAKKEWTYRFTQAWVEFSKFDQAKLKVLLGEDWEKITSMRHLQLNQVEGAHVQRGPRPRPGHGYRVAGVKRRAESGFKVLFTFLSGAEVIRRLLALAEAKFDQTVAEANSISLAGAAENNESRLAVEGNISNTTAGGAASYAMMPIGEAMKRWVASHPEWVPLVSAPKEQATPADRFLTVEAIEYRVENPFPEGWPGLAASVWAPWNQSQE</sequence>
<comment type="caution">
    <text evidence="3">The sequence shown here is derived from an EMBL/GenBank/DDBJ whole genome shotgun (WGS) entry which is preliminary data.</text>
</comment>
<organism evidence="3 4">
    <name type="scientific">Apiosordaria backusii</name>
    <dbReference type="NCBI Taxonomy" id="314023"/>
    <lineage>
        <taxon>Eukaryota</taxon>
        <taxon>Fungi</taxon>
        <taxon>Dikarya</taxon>
        <taxon>Ascomycota</taxon>
        <taxon>Pezizomycotina</taxon>
        <taxon>Sordariomycetes</taxon>
        <taxon>Sordariomycetidae</taxon>
        <taxon>Sordariales</taxon>
        <taxon>Lasiosphaeriaceae</taxon>
        <taxon>Apiosordaria</taxon>
    </lineage>
</organism>
<dbReference type="EMBL" id="JAUKTV010000011">
    <property type="protein sequence ID" value="KAK0724019.1"/>
    <property type="molecule type" value="Genomic_DNA"/>
</dbReference>
<name>A0AA40AXX1_9PEZI</name>
<evidence type="ECO:0000313" key="3">
    <source>
        <dbReference type="EMBL" id="KAK0724019.1"/>
    </source>
</evidence>
<feature type="domain" description="Prolyl 4-hydroxylase alpha subunit Fe(2+) 2OG dioxygenase" evidence="2">
    <location>
        <begin position="130"/>
        <end position="213"/>
    </location>
</feature>
<evidence type="ECO:0000313" key="4">
    <source>
        <dbReference type="Proteomes" id="UP001172159"/>
    </source>
</evidence>
<dbReference type="Gene3D" id="2.60.120.620">
    <property type="entry name" value="q2cbj1_9rhob like domain"/>
    <property type="match status" value="1"/>
</dbReference>
<feature type="region of interest" description="Disordered" evidence="1">
    <location>
        <begin position="322"/>
        <end position="359"/>
    </location>
</feature>
<reference evidence="3" key="1">
    <citation type="submission" date="2023-06" db="EMBL/GenBank/DDBJ databases">
        <title>Genome-scale phylogeny and comparative genomics of the fungal order Sordariales.</title>
        <authorList>
            <consortium name="Lawrence Berkeley National Laboratory"/>
            <person name="Hensen N."/>
            <person name="Bonometti L."/>
            <person name="Westerberg I."/>
            <person name="Brannstrom I.O."/>
            <person name="Guillou S."/>
            <person name="Cros-Aarteil S."/>
            <person name="Calhoun S."/>
            <person name="Haridas S."/>
            <person name="Kuo A."/>
            <person name="Mondo S."/>
            <person name="Pangilinan J."/>
            <person name="Riley R."/>
            <person name="Labutti K."/>
            <person name="Andreopoulos B."/>
            <person name="Lipzen A."/>
            <person name="Chen C."/>
            <person name="Yanf M."/>
            <person name="Daum C."/>
            <person name="Ng V."/>
            <person name="Clum A."/>
            <person name="Steindorff A."/>
            <person name="Ohm R."/>
            <person name="Martin F."/>
            <person name="Silar P."/>
            <person name="Natvig D."/>
            <person name="Lalanne C."/>
            <person name="Gautier V."/>
            <person name="Ament-Velasquez S.L."/>
            <person name="Kruys A."/>
            <person name="Hutchinson M.I."/>
            <person name="Powell A.J."/>
            <person name="Barry K."/>
            <person name="Miller A.N."/>
            <person name="Grigoriev I.V."/>
            <person name="Debuchy R."/>
            <person name="Gladieux P."/>
            <person name="Thoren M.H."/>
            <person name="Johannesson H."/>
        </authorList>
    </citation>
    <scope>NUCLEOTIDE SEQUENCE</scope>
    <source>
        <strain evidence="3">CBS 540.89</strain>
    </source>
</reference>
<evidence type="ECO:0000256" key="1">
    <source>
        <dbReference type="SAM" id="MobiDB-lite"/>
    </source>
</evidence>
<gene>
    <name evidence="3" type="ORF">B0T21DRAFT_395412</name>
</gene>
<dbReference type="InterPro" id="IPR044862">
    <property type="entry name" value="Pro_4_hyd_alph_FE2OG_OXY"/>
</dbReference>
<accession>A0AA40AXX1</accession>